<name>T1L4Z5_TETUR</name>
<keyword evidence="1" id="KW-0472">Membrane</keyword>
<evidence type="ECO:0000313" key="3">
    <source>
        <dbReference type="Proteomes" id="UP000015104"/>
    </source>
</evidence>
<reference evidence="2" key="2">
    <citation type="submission" date="2015-06" db="UniProtKB">
        <authorList>
            <consortium name="EnsemblMetazoa"/>
        </authorList>
    </citation>
    <scope>IDENTIFICATION</scope>
</reference>
<dbReference type="EMBL" id="CAEY01001179">
    <property type="status" value="NOT_ANNOTATED_CDS"/>
    <property type="molecule type" value="Genomic_DNA"/>
</dbReference>
<dbReference type="AlphaFoldDB" id="T1L4Z5"/>
<sequence length="461" mass="54336">MKNYQNRLKSSKFLFNQKNKLSSSPRPTKSTSTRHFKLLSSTFKILCFIGFSAQLLTILQRYLQFDMRTRVNVHVPMITSLPSFTLCFETVNLVNYTKLFELHPELKRVLFDEDDIESMLTLEQRQTQLTRLINRFGHRGLFLQLAANLTISQITETLVQPEQLFQSIDLLDQLNQPIEKHCQIFNFYRYFRYCYTFSCKLNNNLSVSKSKDGIYTEPITYGLLFLYMKHNFLSQLEYFYLTFTHLDTIPHGILSKWITQSIDAHKVQQFRYNFVLLTLNLLPSPYASDCATYKDSRGQMVNRESILDQCFQNKSLSLLNTHFAKSTIPAYSSYRFPFRVYYENRDNITFIERVEDIIDFCYDRYSQFDCQHYYYAIQDRDPITVAGNLSVIFIDEIIEPTFTLTLYPRMTLLDCLVQMGACLGTWFGFSIYYDVPTIFTFVHLILTKLRVLCPKSSALNR</sequence>
<feature type="transmembrane region" description="Helical" evidence="1">
    <location>
        <begin position="43"/>
        <end position="63"/>
    </location>
</feature>
<protein>
    <submittedName>
        <fullName evidence="2">Uncharacterized protein</fullName>
    </submittedName>
</protein>
<evidence type="ECO:0000313" key="2">
    <source>
        <dbReference type="EnsemblMetazoa" id="tetur41g00660.1"/>
    </source>
</evidence>
<accession>T1L4Z5</accession>
<keyword evidence="3" id="KW-1185">Reference proteome</keyword>
<evidence type="ECO:0000256" key="1">
    <source>
        <dbReference type="SAM" id="Phobius"/>
    </source>
</evidence>
<reference evidence="3" key="1">
    <citation type="submission" date="2011-08" db="EMBL/GenBank/DDBJ databases">
        <authorList>
            <person name="Rombauts S."/>
        </authorList>
    </citation>
    <scope>NUCLEOTIDE SEQUENCE</scope>
    <source>
        <strain evidence="3">London</strain>
    </source>
</reference>
<dbReference type="EnsemblMetazoa" id="tetur41g00660.1">
    <property type="protein sequence ID" value="tetur41g00660.1"/>
    <property type="gene ID" value="tetur41g00660"/>
</dbReference>
<organism evidence="2 3">
    <name type="scientific">Tetranychus urticae</name>
    <name type="common">Two-spotted spider mite</name>
    <dbReference type="NCBI Taxonomy" id="32264"/>
    <lineage>
        <taxon>Eukaryota</taxon>
        <taxon>Metazoa</taxon>
        <taxon>Ecdysozoa</taxon>
        <taxon>Arthropoda</taxon>
        <taxon>Chelicerata</taxon>
        <taxon>Arachnida</taxon>
        <taxon>Acari</taxon>
        <taxon>Acariformes</taxon>
        <taxon>Trombidiformes</taxon>
        <taxon>Prostigmata</taxon>
        <taxon>Eleutherengona</taxon>
        <taxon>Raphignathae</taxon>
        <taxon>Tetranychoidea</taxon>
        <taxon>Tetranychidae</taxon>
        <taxon>Tetranychus</taxon>
    </lineage>
</organism>
<dbReference type="HOGENOM" id="CLU_044404_0_0_1"/>
<keyword evidence="1" id="KW-1133">Transmembrane helix</keyword>
<proteinExistence type="predicted"/>
<keyword evidence="1" id="KW-0812">Transmembrane</keyword>
<dbReference type="Proteomes" id="UP000015104">
    <property type="component" value="Unassembled WGS sequence"/>
</dbReference>